<dbReference type="Pfam" id="PF01612">
    <property type="entry name" value="DNA_pol_A_exo1"/>
    <property type="match status" value="1"/>
</dbReference>
<feature type="region of interest" description="Disordered" evidence="3">
    <location>
        <begin position="400"/>
        <end position="419"/>
    </location>
</feature>
<evidence type="ECO:0000259" key="4">
    <source>
        <dbReference type="Pfam" id="PF01612"/>
    </source>
</evidence>
<organism evidence="5 6">
    <name type="scientific">Kwoniella newhampshirensis</name>
    <dbReference type="NCBI Taxonomy" id="1651941"/>
    <lineage>
        <taxon>Eukaryota</taxon>
        <taxon>Fungi</taxon>
        <taxon>Dikarya</taxon>
        <taxon>Basidiomycota</taxon>
        <taxon>Agaricomycotina</taxon>
        <taxon>Tremellomycetes</taxon>
        <taxon>Tremellales</taxon>
        <taxon>Cryptococcaceae</taxon>
        <taxon>Kwoniella</taxon>
    </lineage>
</organism>
<keyword evidence="6" id="KW-1185">Reference proteome</keyword>
<proteinExistence type="predicted"/>
<feature type="compositionally biased region" description="Polar residues" evidence="3">
    <location>
        <begin position="185"/>
        <end position="198"/>
    </location>
</feature>
<evidence type="ECO:0000313" key="6">
    <source>
        <dbReference type="Proteomes" id="UP001388673"/>
    </source>
</evidence>
<sequence>MNHTTERSGAAKTSRSKVETELEGLDLGIGIWEGKTVFTSEPATIRTPRTERTCTTCASHKSQTASGTASSPISVASTSSSPSASPLPLPQPRATPHYTSPLPRTAFTPPRTVPTPSGSSVTRHNASSSQGASGSSHAGGSGSQKPIHPFFVRARSAPVPHRPRLVAHYSSSESGQTSSESDGTVTTTEDSHSQSQDLGQDPGVRREKSSEIDQLAEAVERLEMSRRPLTVPPILPIKPSPIVSQAQGKGKGKEKAKERQQLPLFHYSTYTPKPSVAYTTSASEADDLVSCLRGNVLGLDLEWPPAGTYKVPIPGGGGTMDKKIGMKWNEKLKKYEWGQGRTALVQLCDDKLVVLIHLGENMDLPKKVIEIIRDPSIYKLGVQVKGDGLKLLRDFPGHFGPSSSSNTPHGSEPQENRGPSSLLELSYLARAVDPIGTGPGNTLIKLSTLCSAYLGKELDKSDDVRRGNWFSVLGQRERDYAANDVYSSIQIFHKLRSLGEERGVSLNLDTFCSNVGAQSTTSLQSRSLTVTNGLASGGVMNKFIVPADIKPPSPAQLSALTSFIEGKGIVEIASTRSIKLSTAESYICNSVQILGINVLEEEHKKRLWDEIPADSWTWKRFKSLYSSLKDEFGGIENSLIVSFSQDEDRRSTSSDSEEEIEQVESR</sequence>
<comment type="caution">
    <text evidence="5">The sequence shown here is derived from an EMBL/GenBank/DDBJ whole genome shotgun (WGS) entry which is preliminary data.</text>
</comment>
<evidence type="ECO:0000256" key="2">
    <source>
        <dbReference type="ARBA" id="ARBA00022801"/>
    </source>
</evidence>
<dbReference type="Gene3D" id="3.30.420.10">
    <property type="entry name" value="Ribonuclease H-like superfamily/Ribonuclease H"/>
    <property type="match status" value="1"/>
</dbReference>
<dbReference type="KEGG" id="kne:92177366"/>
<dbReference type="GO" id="GO:0008408">
    <property type="term" value="F:3'-5' exonuclease activity"/>
    <property type="evidence" value="ECO:0007669"/>
    <property type="project" value="InterPro"/>
</dbReference>
<feature type="region of interest" description="Disordered" evidence="3">
    <location>
        <begin position="42"/>
        <end position="209"/>
    </location>
</feature>
<keyword evidence="1" id="KW-0540">Nuclease</keyword>
<keyword evidence="2" id="KW-0378">Hydrolase</keyword>
<feature type="domain" description="3'-5' exonuclease" evidence="4">
    <location>
        <begin position="339"/>
        <end position="497"/>
    </location>
</feature>
<feature type="compositionally biased region" description="Low complexity" evidence="3">
    <location>
        <begin position="126"/>
        <end position="136"/>
    </location>
</feature>
<dbReference type="GO" id="GO:0003676">
    <property type="term" value="F:nucleic acid binding"/>
    <property type="evidence" value="ECO:0007669"/>
    <property type="project" value="InterPro"/>
</dbReference>
<protein>
    <recommendedName>
        <fullName evidence="4">3'-5' exonuclease domain-containing protein</fullName>
    </recommendedName>
</protein>
<dbReference type="SUPFAM" id="SSF53098">
    <property type="entry name" value="Ribonuclease H-like"/>
    <property type="match status" value="1"/>
</dbReference>
<evidence type="ECO:0000256" key="3">
    <source>
        <dbReference type="SAM" id="MobiDB-lite"/>
    </source>
</evidence>
<dbReference type="RefSeq" id="XP_066805786.1">
    <property type="nucleotide sequence ID" value="XM_066943244.1"/>
</dbReference>
<gene>
    <name evidence="5" type="ORF">IAR55_000106</name>
</gene>
<dbReference type="CDD" id="cd06141">
    <property type="entry name" value="WRN_exo"/>
    <property type="match status" value="1"/>
</dbReference>
<dbReference type="InterPro" id="IPR036397">
    <property type="entry name" value="RNaseH_sf"/>
</dbReference>
<dbReference type="InterPro" id="IPR051132">
    <property type="entry name" value="3-5_Exonuclease_domain"/>
</dbReference>
<feature type="compositionally biased region" description="Acidic residues" evidence="3">
    <location>
        <begin position="655"/>
        <end position="666"/>
    </location>
</feature>
<reference evidence="5 6" key="1">
    <citation type="journal article" date="2024" name="bioRxiv">
        <title>Comparative genomics of Cryptococcus and Kwoniella reveals pathogenesis evolution and contrasting karyotype dynamics via intercentromeric recombination or chromosome fusion.</title>
        <authorList>
            <person name="Coelho M.A."/>
            <person name="David-Palma M."/>
            <person name="Shea T."/>
            <person name="Bowers K."/>
            <person name="McGinley-Smith S."/>
            <person name="Mohammad A.W."/>
            <person name="Gnirke A."/>
            <person name="Yurkov A.M."/>
            <person name="Nowrousian M."/>
            <person name="Sun S."/>
            <person name="Cuomo C.A."/>
            <person name="Heitman J."/>
        </authorList>
    </citation>
    <scope>NUCLEOTIDE SEQUENCE [LARGE SCALE GENOMIC DNA]</scope>
    <source>
        <strain evidence="5 6">CBS 13917</strain>
    </source>
</reference>
<dbReference type="GeneID" id="92177366"/>
<dbReference type="InterPro" id="IPR002562">
    <property type="entry name" value="3'-5'_exonuclease_dom"/>
</dbReference>
<dbReference type="EMBL" id="JBCAWK010000001">
    <property type="protein sequence ID" value="KAK8869540.1"/>
    <property type="molecule type" value="Genomic_DNA"/>
</dbReference>
<dbReference type="InterPro" id="IPR012337">
    <property type="entry name" value="RNaseH-like_sf"/>
</dbReference>
<evidence type="ECO:0000313" key="5">
    <source>
        <dbReference type="EMBL" id="KAK8869540.1"/>
    </source>
</evidence>
<feature type="compositionally biased region" description="Low complexity" evidence="3">
    <location>
        <begin position="69"/>
        <end position="84"/>
    </location>
</feature>
<evidence type="ECO:0000256" key="1">
    <source>
        <dbReference type="ARBA" id="ARBA00022722"/>
    </source>
</evidence>
<feature type="region of interest" description="Disordered" evidence="3">
    <location>
        <begin position="231"/>
        <end position="259"/>
    </location>
</feature>
<name>A0AAW0Z5S6_9TREE</name>
<dbReference type="GO" id="GO:0005737">
    <property type="term" value="C:cytoplasm"/>
    <property type="evidence" value="ECO:0007669"/>
    <property type="project" value="TreeGrafter"/>
</dbReference>
<dbReference type="AlphaFoldDB" id="A0AAW0Z5S6"/>
<feature type="compositionally biased region" description="Low complexity" evidence="3">
    <location>
        <begin position="170"/>
        <end position="184"/>
    </location>
</feature>
<feature type="compositionally biased region" description="Polar residues" evidence="3">
    <location>
        <begin position="57"/>
        <end position="68"/>
    </location>
</feature>
<dbReference type="Proteomes" id="UP001388673">
    <property type="component" value="Unassembled WGS sequence"/>
</dbReference>
<dbReference type="PANTHER" id="PTHR13620:SF104">
    <property type="entry name" value="EXONUCLEASE 3'-5' DOMAIN-CONTAINING PROTEIN 2"/>
    <property type="match status" value="1"/>
</dbReference>
<dbReference type="GO" id="GO:0005634">
    <property type="term" value="C:nucleus"/>
    <property type="evidence" value="ECO:0007669"/>
    <property type="project" value="TreeGrafter"/>
</dbReference>
<dbReference type="GO" id="GO:0006139">
    <property type="term" value="P:nucleobase-containing compound metabolic process"/>
    <property type="evidence" value="ECO:0007669"/>
    <property type="project" value="InterPro"/>
</dbReference>
<feature type="region of interest" description="Disordered" evidence="3">
    <location>
        <begin position="1"/>
        <end position="26"/>
    </location>
</feature>
<accession>A0AAW0Z5S6</accession>
<feature type="compositionally biased region" description="Polar residues" evidence="3">
    <location>
        <begin position="114"/>
        <end position="125"/>
    </location>
</feature>
<dbReference type="PANTHER" id="PTHR13620">
    <property type="entry name" value="3-5 EXONUCLEASE"/>
    <property type="match status" value="1"/>
</dbReference>
<feature type="region of interest" description="Disordered" evidence="3">
    <location>
        <begin position="645"/>
        <end position="666"/>
    </location>
</feature>